<keyword evidence="1" id="KW-0812">Transmembrane</keyword>
<evidence type="ECO:0000313" key="4">
    <source>
        <dbReference type="Proteomes" id="UP000001623"/>
    </source>
</evidence>
<dbReference type="Pfam" id="PF14378">
    <property type="entry name" value="PAP2_3"/>
    <property type="match status" value="1"/>
</dbReference>
<dbReference type="eggNOG" id="COG0671">
    <property type="taxonomic scope" value="Bacteria"/>
</dbReference>
<evidence type="ECO:0000313" key="3">
    <source>
        <dbReference type="EMBL" id="AEH87114.1"/>
    </source>
</evidence>
<organism evidence="3 4">
    <name type="scientific">Mesorhizobium opportunistum (strain LMG 24607 / HAMBI 3007 / WSM2075)</name>
    <dbReference type="NCBI Taxonomy" id="536019"/>
    <lineage>
        <taxon>Bacteria</taxon>
        <taxon>Pseudomonadati</taxon>
        <taxon>Pseudomonadota</taxon>
        <taxon>Alphaproteobacteria</taxon>
        <taxon>Hyphomicrobiales</taxon>
        <taxon>Phyllobacteriaceae</taxon>
        <taxon>Mesorhizobium</taxon>
    </lineage>
</organism>
<feature type="transmembrane region" description="Helical" evidence="1">
    <location>
        <begin position="79"/>
        <end position="104"/>
    </location>
</feature>
<dbReference type="GO" id="GO:0016020">
    <property type="term" value="C:membrane"/>
    <property type="evidence" value="ECO:0007669"/>
    <property type="project" value="UniProtKB-SubCell"/>
</dbReference>
<feature type="transmembrane region" description="Helical" evidence="1">
    <location>
        <begin position="189"/>
        <end position="208"/>
    </location>
</feature>
<reference evidence="3 4" key="1">
    <citation type="submission" date="2010-10" db="EMBL/GenBank/DDBJ databases">
        <title>Complete sequence of Mesorhizobium opportunistum WSM2075.</title>
        <authorList>
            <consortium name="US DOE Joint Genome Institute"/>
            <person name="Lucas S."/>
            <person name="Copeland A."/>
            <person name="Lapidus A."/>
            <person name="Cheng J.-F."/>
            <person name="Bruce D."/>
            <person name="Goodwin L."/>
            <person name="Pitluck S."/>
            <person name="Chertkov O."/>
            <person name="Misra M."/>
            <person name="Detter J.C."/>
            <person name="Han C."/>
            <person name="Tapia R."/>
            <person name="Land M."/>
            <person name="Hauser L."/>
            <person name="Kyrpides N."/>
            <person name="Ovchinnikova G."/>
            <person name="Mavrommatis K.M."/>
            <person name="Tiwari R.P."/>
            <person name="Howieson J.G."/>
            <person name="O'Hara G.W."/>
            <person name="Nandasena K.G."/>
            <person name="Woyke T."/>
        </authorList>
    </citation>
    <scope>NUCLEOTIDE SEQUENCE [LARGE SCALE GENOMIC DNA]</scope>
    <source>
        <strain evidence="4">LMG 24607 / HAMBI 3007 / WSM2075</strain>
    </source>
</reference>
<dbReference type="AlphaFoldDB" id="F7Y0Y3"/>
<sequence length="372" mass="40017">MLSRSEAGQAGGGERFARPLPDRARDVTQLGANAYSRFDSRRIFHKSRVLVLIVALLMGLGAVDLIWLPFSNVAVAPSFWIDTASIVVPLGVLWASLGAMRYQLRKTPFRYRGIVRELAGRTEALVGNFSVVTLFSVGLLLFSYLASATSRPLMDKYLAAGDAALHFDWVAYVGGLNNHPWIAAALSQAYFSLKIQLLLPTAILAFTGRSGRLLEYAAHFGLAGCLTCLIAMAVPAAGTLYFYHPSPDLLSAFAPGAGSRHLEQLYALRTQQPFLIEHPEGLITFPSFHSALAVIFVYSVRGIRFVALPVFLLDAMLLLATPAEGGHHLVDILAGVLIAAAAIQSVRLIGGAGALRSANSFRAGEFEGSTKC</sequence>
<evidence type="ECO:0000256" key="1">
    <source>
        <dbReference type="SAM" id="Phobius"/>
    </source>
</evidence>
<dbReference type="InterPro" id="IPR026841">
    <property type="entry name" value="Aur1/Ipt1"/>
</dbReference>
<protein>
    <recommendedName>
        <fullName evidence="2">Inositolphosphotransferase Aur1/Ipt1 domain-containing protein</fullName>
    </recommendedName>
</protein>
<dbReference type="Proteomes" id="UP000001623">
    <property type="component" value="Chromosome"/>
</dbReference>
<proteinExistence type="predicted"/>
<keyword evidence="1" id="KW-1133">Transmembrane helix</keyword>
<dbReference type="HOGENOM" id="CLU_052944_1_0_5"/>
<dbReference type="STRING" id="536019.Mesop_2644"/>
<feature type="transmembrane region" description="Helical" evidence="1">
    <location>
        <begin position="281"/>
        <end position="298"/>
    </location>
</feature>
<evidence type="ECO:0000259" key="2">
    <source>
        <dbReference type="Pfam" id="PF14378"/>
    </source>
</evidence>
<gene>
    <name evidence="3" type="ordered locus">Mesop_2644</name>
</gene>
<feature type="transmembrane region" description="Helical" evidence="1">
    <location>
        <begin position="305"/>
        <end position="323"/>
    </location>
</feature>
<name>F7Y0Y3_MESOW</name>
<dbReference type="EMBL" id="CP002279">
    <property type="protein sequence ID" value="AEH87114.1"/>
    <property type="molecule type" value="Genomic_DNA"/>
</dbReference>
<keyword evidence="1" id="KW-0472">Membrane</keyword>
<feature type="transmembrane region" description="Helical" evidence="1">
    <location>
        <begin position="125"/>
        <end position="146"/>
    </location>
</feature>
<feature type="transmembrane region" description="Helical" evidence="1">
    <location>
        <begin position="220"/>
        <end position="243"/>
    </location>
</feature>
<dbReference type="KEGG" id="mop:Mesop_2644"/>
<accession>F7Y0Y3</accession>
<feature type="domain" description="Inositolphosphotransferase Aur1/Ipt1" evidence="2">
    <location>
        <begin position="158"/>
        <end position="343"/>
    </location>
</feature>
<feature type="transmembrane region" description="Helical" evidence="1">
    <location>
        <begin position="49"/>
        <end position="67"/>
    </location>
</feature>
<feature type="transmembrane region" description="Helical" evidence="1">
    <location>
        <begin position="329"/>
        <end position="350"/>
    </location>
</feature>